<sequence>MTEQVWFVTGSSRGLGRAIVEEALAAGHCVAATARRTDSLADLADKYGDRLLRLELDVTDADQAQRTVDAAITAFGHLDVVVNNAGYANLVAIEDITLDDFRSQMDAVFYGTVYVTKAALPHFVSRGAGHFIQVTSVGGRGTAPGVGAYQSGKWAVEGFSGVLAKETGPLGVKVTLAEPGAMRTDWAGSSMEIPQISPQYDATVGAMGRYIRGRTGSEPIDPVKVARVLLDVAAMDEPPLNLPLGSDAVGILDAEMKRLKAEDDRWAELGRSVDYDAA</sequence>
<dbReference type="OrthoDB" id="3178062at2"/>
<dbReference type="Pfam" id="PF00106">
    <property type="entry name" value="adh_short"/>
    <property type="match status" value="1"/>
</dbReference>
<gene>
    <name evidence="4" type="ordered locus">AMIS_30860</name>
</gene>
<evidence type="ECO:0000256" key="2">
    <source>
        <dbReference type="ARBA" id="ARBA00023002"/>
    </source>
</evidence>
<dbReference type="GO" id="GO:0016491">
    <property type="term" value="F:oxidoreductase activity"/>
    <property type="evidence" value="ECO:0007669"/>
    <property type="project" value="UniProtKB-KW"/>
</dbReference>
<evidence type="ECO:0000313" key="4">
    <source>
        <dbReference type="EMBL" id="BAL88306.1"/>
    </source>
</evidence>
<dbReference type="KEGG" id="ams:AMIS_30860"/>
<name>I0H5L9_ACTM4</name>
<dbReference type="SUPFAM" id="SSF51735">
    <property type="entry name" value="NAD(P)-binding Rossmann-fold domains"/>
    <property type="match status" value="1"/>
</dbReference>
<dbReference type="AlphaFoldDB" id="I0H5L9"/>
<dbReference type="RefSeq" id="WP_014443201.1">
    <property type="nucleotide sequence ID" value="NC_017093.1"/>
</dbReference>
<dbReference type="InterPro" id="IPR002347">
    <property type="entry name" value="SDR_fam"/>
</dbReference>
<dbReference type="EMBL" id="AP012319">
    <property type="protein sequence ID" value="BAL88306.1"/>
    <property type="molecule type" value="Genomic_DNA"/>
</dbReference>
<dbReference type="PRINTS" id="PR00081">
    <property type="entry name" value="GDHRDH"/>
</dbReference>
<evidence type="ECO:0000256" key="3">
    <source>
        <dbReference type="RuleBase" id="RU000363"/>
    </source>
</evidence>
<reference evidence="4 5" key="1">
    <citation type="submission" date="2012-02" db="EMBL/GenBank/DDBJ databases">
        <title>Complete genome sequence of Actinoplanes missouriensis 431 (= NBRC 102363).</title>
        <authorList>
            <person name="Ohnishi Y."/>
            <person name="Ishikawa J."/>
            <person name="Sekine M."/>
            <person name="Hosoyama A."/>
            <person name="Harada T."/>
            <person name="Narita H."/>
            <person name="Hata T."/>
            <person name="Konno Y."/>
            <person name="Tutikane K."/>
            <person name="Fujita N."/>
            <person name="Horinouchi S."/>
            <person name="Hayakawa M."/>
        </authorList>
    </citation>
    <scope>NUCLEOTIDE SEQUENCE [LARGE SCALE GENOMIC DNA]</scope>
    <source>
        <strain evidence="5">ATCC 14538 / DSM 43046 / CBS 188.64 / JCM 3121 / NBRC 102363 / NCIMB 12654 / NRRL B-3342 / UNCC 431</strain>
    </source>
</reference>
<dbReference type="CDD" id="cd05374">
    <property type="entry name" value="17beta-HSD-like_SDR_c"/>
    <property type="match status" value="1"/>
</dbReference>
<dbReference type="PANTHER" id="PTHR43976">
    <property type="entry name" value="SHORT CHAIN DEHYDROGENASE"/>
    <property type="match status" value="1"/>
</dbReference>
<organism evidence="4 5">
    <name type="scientific">Actinoplanes missouriensis (strain ATCC 14538 / DSM 43046 / CBS 188.64 / JCM 3121 / NBRC 102363 / NCIMB 12654 / NRRL B-3342 / UNCC 431)</name>
    <dbReference type="NCBI Taxonomy" id="512565"/>
    <lineage>
        <taxon>Bacteria</taxon>
        <taxon>Bacillati</taxon>
        <taxon>Actinomycetota</taxon>
        <taxon>Actinomycetes</taxon>
        <taxon>Micromonosporales</taxon>
        <taxon>Micromonosporaceae</taxon>
        <taxon>Actinoplanes</taxon>
    </lineage>
</organism>
<dbReference type="InterPro" id="IPR051911">
    <property type="entry name" value="SDR_oxidoreductase"/>
</dbReference>
<dbReference type="Gene3D" id="3.40.50.720">
    <property type="entry name" value="NAD(P)-binding Rossmann-like Domain"/>
    <property type="match status" value="1"/>
</dbReference>
<accession>I0H5L9</accession>
<dbReference type="HOGENOM" id="CLU_010194_2_9_11"/>
<dbReference type="PRINTS" id="PR00080">
    <property type="entry name" value="SDRFAMILY"/>
</dbReference>
<evidence type="ECO:0000256" key="1">
    <source>
        <dbReference type="ARBA" id="ARBA00006484"/>
    </source>
</evidence>
<keyword evidence="5" id="KW-1185">Reference proteome</keyword>
<dbReference type="STRING" id="512565.AMIS_30860"/>
<keyword evidence="2" id="KW-0560">Oxidoreductase</keyword>
<evidence type="ECO:0000313" key="5">
    <source>
        <dbReference type="Proteomes" id="UP000007882"/>
    </source>
</evidence>
<comment type="similarity">
    <text evidence="1 3">Belongs to the short-chain dehydrogenases/reductases (SDR) family.</text>
</comment>
<dbReference type="eggNOG" id="COG4221">
    <property type="taxonomic scope" value="Bacteria"/>
</dbReference>
<protein>
    <submittedName>
        <fullName evidence="4">Putative short-chain dehydrogenase</fullName>
    </submittedName>
</protein>
<dbReference type="PATRIC" id="fig|512565.3.peg.3084"/>
<dbReference type="Proteomes" id="UP000007882">
    <property type="component" value="Chromosome"/>
</dbReference>
<dbReference type="InterPro" id="IPR036291">
    <property type="entry name" value="NAD(P)-bd_dom_sf"/>
</dbReference>
<dbReference type="PANTHER" id="PTHR43976:SF16">
    <property type="entry name" value="SHORT-CHAIN DEHYDROGENASE_REDUCTASE FAMILY PROTEIN"/>
    <property type="match status" value="1"/>
</dbReference>
<proteinExistence type="inferred from homology"/>